<evidence type="ECO:0000256" key="9">
    <source>
        <dbReference type="ARBA" id="ARBA00043049"/>
    </source>
</evidence>
<protein>
    <recommendedName>
        <fullName evidence="6">tRNA pseudouridine synthase C</fullName>
        <ecNumber evidence="5">5.4.99.26</ecNumber>
    </recommendedName>
    <alternativeName>
        <fullName evidence="8">tRNA pseudouridine(65) synthase</fullName>
    </alternativeName>
    <alternativeName>
        <fullName evidence="9">tRNA pseudouridylate synthase C</fullName>
    </alternativeName>
    <alternativeName>
        <fullName evidence="7">tRNA-uridine isomerase C</fullName>
    </alternativeName>
</protein>
<dbReference type="RefSeq" id="WP_012637625.1">
    <property type="nucleotide sequence ID" value="NC_011901.1"/>
</dbReference>
<dbReference type="Proteomes" id="UP000002383">
    <property type="component" value="Chromosome"/>
</dbReference>
<dbReference type="GO" id="GO:0160149">
    <property type="term" value="F:tRNA pseudouridine(65) synthase activity"/>
    <property type="evidence" value="ECO:0007669"/>
    <property type="project" value="UniProtKB-EC"/>
</dbReference>
<gene>
    <name evidence="11" type="ordered locus">Tgr7_1054</name>
</gene>
<reference evidence="11 12" key="1">
    <citation type="journal article" date="2011" name="Stand. Genomic Sci.">
        <title>Complete genome sequence of 'Thioalkalivibrio sulfidophilus' HL-EbGr7.</title>
        <authorList>
            <person name="Muyzer G."/>
            <person name="Sorokin D.Y."/>
            <person name="Mavromatis K."/>
            <person name="Lapidus A."/>
            <person name="Clum A."/>
            <person name="Ivanova N."/>
            <person name="Pati A."/>
            <person name="d'Haeseleer P."/>
            <person name="Woyke T."/>
            <person name="Kyrpides N.C."/>
        </authorList>
    </citation>
    <scope>NUCLEOTIDE SEQUENCE [LARGE SCALE GENOMIC DNA]</scope>
    <source>
        <strain evidence="11 12">HL-EbGR7</strain>
    </source>
</reference>
<dbReference type="SUPFAM" id="SSF55120">
    <property type="entry name" value="Pseudouridine synthase"/>
    <property type="match status" value="1"/>
</dbReference>
<dbReference type="GO" id="GO:0000455">
    <property type="term" value="P:enzyme-directed rRNA pseudouridine synthesis"/>
    <property type="evidence" value="ECO:0007669"/>
    <property type="project" value="TreeGrafter"/>
</dbReference>
<evidence type="ECO:0000256" key="6">
    <source>
        <dbReference type="ARBA" id="ARBA00040675"/>
    </source>
</evidence>
<name>B8GPH4_THISH</name>
<evidence type="ECO:0000256" key="8">
    <source>
        <dbReference type="ARBA" id="ARBA00041975"/>
    </source>
</evidence>
<comment type="function">
    <text evidence="4">Responsible for synthesis of pseudouridine from uracil-65 in transfer RNAs.</text>
</comment>
<evidence type="ECO:0000256" key="1">
    <source>
        <dbReference type="ARBA" id="ARBA00022694"/>
    </source>
</evidence>
<sequence length="235" mass="26945">MHAPAPFTILHQDDDLVAINKPEQMLVHRSPISRDEVFVLQRLRDQLGQRVYTVHRLDRPTSGVLLFGLHPAAATAMARQFEAGEVHKRYLAVVRGYTEESGEIDHPLESEDGRGLQQAVTRYRRLATVELDIPVGRYPVARYSLLEVWPRSGRRHQIRRHFKHIFHPLAGDTTYGEGRHNRLFREHFGVERLLLHASHLSLRHPSTGEALNLHAPLPEAFSVLLQRLGWTAFAH</sequence>
<dbReference type="OrthoDB" id="9807829at2"/>
<evidence type="ECO:0000256" key="2">
    <source>
        <dbReference type="ARBA" id="ARBA00023235"/>
    </source>
</evidence>
<dbReference type="PANTHER" id="PTHR21600:SF56">
    <property type="entry name" value="TRNA PSEUDOURIDINE SYNTHASE C"/>
    <property type="match status" value="1"/>
</dbReference>
<comment type="catalytic activity">
    <reaction evidence="3">
        <text>uridine(65) in tRNA = pseudouridine(65) in tRNA</text>
        <dbReference type="Rhea" id="RHEA:42536"/>
        <dbReference type="Rhea" id="RHEA-COMP:10103"/>
        <dbReference type="Rhea" id="RHEA-COMP:10104"/>
        <dbReference type="ChEBI" id="CHEBI:65314"/>
        <dbReference type="ChEBI" id="CHEBI:65315"/>
        <dbReference type="EC" id="5.4.99.26"/>
    </reaction>
</comment>
<dbReference type="InterPro" id="IPR020103">
    <property type="entry name" value="PsdUridine_synth_cat_dom_sf"/>
</dbReference>
<keyword evidence="1" id="KW-0819">tRNA processing</keyword>
<dbReference type="AlphaFoldDB" id="B8GPH4"/>
<dbReference type="PROSITE" id="PS01129">
    <property type="entry name" value="PSI_RLU"/>
    <property type="match status" value="1"/>
</dbReference>
<evidence type="ECO:0000256" key="4">
    <source>
        <dbReference type="ARBA" id="ARBA00037670"/>
    </source>
</evidence>
<evidence type="ECO:0000256" key="5">
    <source>
        <dbReference type="ARBA" id="ARBA00038943"/>
    </source>
</evidence>
<dbReference type="InterPro" id="IPR006224">
    <property type="entry name" value="PsdUridine_synth_RluA-like_CS"/>
</dbReference>
<proteinExistence type="predicted"/>
<dbReference type="HOGENOM" id="CLU_016902_11_4_6"/>
<accession>B8GPH4</accession>
<dbReference type="GO" id="GO:0008033">
    <property type="term" value="P:tRNA processing"/>
    <property type="evidence" value="ECO:0007669"/>
    <property type="project" value="UniProtKB-KW"/>
</dbReference>
<evidence type="ECO:0000259" key="10">
    <source>
        <dbReference type="Pfam" id="PF00849"/>
    </source>
</evidence>
<dbReference type="Pfam" id="PF00849">
    <property type="entry name" value="PseudoU_synth_2"/>
    <property type="match status" value="1"/>
</dbReference>
<feature type="domain" description="Pseudouridine synthase RsuA/RluA-like" evidence="10">
    <location>
        <begin position="15"/>
        <end position="164"/>
    </location>
</feature>
<keyword evidence="2" id="KW-0413">Isomerase</keyword>
<dbReference type="Gene3D" id="3.30.2350.10">
    <property type="entry name" value="Pseudouridine synthase"/>
    <property type="match status" value="1"/>
</dbReference>
<dbReference type="STRING" id="396588.Tgr7_1054"/>
<evidence type="ECO:0000313" key="11">
    <source>
        <dbReference type="EMBL" id="ACL72141.1"/>
    </source>
</evidence>
<dbReference type="EMBL" id="CP001339">
    <property type="protein sequence ID" value="ACL72141.1"/>
    <property type="molecule type" value="Genomic_DNA"/>
</dbReference>
<dbReference type="InterPro" id="IPR006145">
    <property type="entry name" value="PsdUridine_synth_RsuA/RluA"/>
</dbReference>
<organism evidence="11 12">
    <name type="scientific">Thioalkalivibrio sulfidiphilus (strain HL-EbGR7)</name>
    <dbReference type="NCBI Taxonomy" id="396588"/>
    <lineage>
        <taxon>Bacteria</taxon>
        <taxon>Pseudomonadati</taxon>
        <taxon>Pseudomonadota</taxon>
        <taxon>Gammaproteobacteria</taxon>
        <taxon>Chromatiales</taxon>
        <taxon>Ectothiorhodospiraceae</taxon>
        <taxon>Thioalkalivibrio</taxon>
    </lineage>
</organism>
<evidence type="ECO:0000313" key="12">
    <source>
        <dbReference type="Proteomes" id="UP000002383"/>
    </source>
</evidence>
<evidence type="ECO:0000256" key="3">
    <source>
        <dbReference type="ARBA" id="ARBA00036607"/>
    </source>
</evidence>
<keyword evidence="12" id="KW-1185">Reference proteome</keyword>
<dbReference type="PANTHER" id="PTHR21600">
    <property type="entry name" value="MITOCHONDRIAL RNA PSEUDOURIDINE SYNTHASE"/>
    <property type="match status" value="1"/>
</dbReference>
<dbReference type="KEGG" id="tgr:Tgr7_1054"/>
<dbReference type="InterPro" id="IPR050188">
    <property type="entry name" value="RluA_PseudoU_synthase"/>
</dbReference>
<evidence type="ECO:0000256" key="7">
    <source>
        <dbReference type="ARBA" id="ARBA00041803"/>
    </source>
</evidence>
<dbReference type="eggNOG" id="COG0564">
    <property type="taxonomic scope" value="Bacteria"/>
</dbReference>
<dbReference type="GO" id="GO:0003723">
    <property type="term" value="F:RNA binding"/>
    <property type="evidence" value="ECO:0007669"/>
    <property type="project" value="InterPro"/>
</dbReference>
<dbReference type="EC" id="5.4.99.26" evidence="5"/>